<evidence type="ECO:0000313" key="3">
    <source>
        <dbReference type="Proteomes" id="UP000182152"/>
    </source>
</evidence>
<organism evidence="2 3">
    <name type="scientific">Enterococcus ratti</name>
    <dbReference type="NCBI Taxonomy" id="150033"/>
    <lineage>
        <taxon>Bacteria</taxon>
        <taxon>Bacillati</taxon>
        <taxon>Bacillota</taxon>
        <taxon>Bacilli</taxon>
        <taxon>Lactobacillales</taxon>
        <taxon>Enterococcaceae</taxon>
        <taxon>Enterococcus</taxon>
    </lineage>
</organism>
<reference evidence="2 3" key="1">
    <citation type="submission" date="2014-12" db="EMBL/GenBank/DDBJ databases">
        <title>Draft genome sequences of 29 type strains of Enterococci.</title>
        <authorList>
            <person name="Zhong Z."/>
            <person name="Sun Z."/>
            <person name="Liu W."/>
            <person name="Zhang W."/>
            <person name="Zhang H."/>
        </authorList>
    </citation>
    <scope>NUCLEOTIDE SEQUENCE [LARGE SCALE GENOMIC DNA]</scope>
    <source>
        <strain evidence="2 3">DSM 15687</strain>
    </source>
</reference>
<feature type="transmembrane region" description="Helical" evidence="1">
    <location>
        <begin position="120"/>
        <end position="139"/>
    </location>
</feature>
<dbReference type="EMBL" id="JXLB01000003">
    <property type="protein sequence ID" value="OJG83515.1"/>
    <property type="molecule type" value="Genomic_DNA"/>
</dbReference>
<dbReference type="InterPro" id="IPR021359">
    <property type="entry name" value="DUF2812"/>
</dbReference>
<keyword evidence="1" id="KW-0812">Transmembrane</keyword>
<dbReference type="STRING" id="150033.RV14_GL001393"/>
<name>A0A1L8WR97_9ENTE</name>
<protein>
    <recommendedName>
        <fullName evidence="4">DUF2812 domain-containing protein</fullName>
    </recommendedName>
</protein>
<evidence type="ECO:0000313" key="2">
    <source>
        <dbReference type="EMBL" id="OJG83515.1"/>
    </source>
</evidence>
<evidence type="ECO:0000256" key="1">
    <source>
        <dbReference type="SAM" id="Phobius"/>
    </source>
</evidence>
<accession>A0A1L8WR97</accession>
<keyword evidence="3" id="KW-1185">Reference proteome</keyword>
<evidence type="ECO:0008006" key="4">
    <source>
        <dbReference type="Google" id="ProtNLM"/>
    </source>
</evidence>
<feature type="transmembrane region" description="Helical" evidence="1">
    <location>
        <begin position="159"/>
        <end position="180"/>
    </location>
</feature>
<dbReference type="Proteomes" id="UP000182152">
    <property type="component" value="Unassembled WGS sequence"/>
</dbReference>
<keyword evidence="1" id="KW-0472">Membrane</keyword>
<sequence>MWMTLENEERFINKYSKRGYLLNYIAPFRLMPPLEFRVYKFNVSKENNSIYKIDNRTFKNGADEQEYMQLMRDDGWHFFENNYTFNNWYRNYYWYRERVSGDEDIYSDEESKLEANNRMFSHLLMFAVLLLLFSVVFPISNTNSANSRQTIVGMILSNWYLLGLLLITTISLIGKIVIFFRRKKISSI</sequence>
<comment type="caution">
    <text evidence="2">The sequence shown here is derived from an EMBL/GenBank/DDBJ whole genome shotgun (WGS) entry which is preliminary data.</text>
</comment>
<gene>
    <name evidence="2" type="ORF">RV14_GL001393</name>
</gene>
<dbReference type="Pfam" id="PF11193">
    <property type="entry name" value="DUF2812"/>
    <property type="match status" value="1"/>
</dbReference>
<keyword evidence="1" id="KW-1133">Transmembrane helix</keyword>
<dbReference type="AlphaFoldDB" id="A0A1L8WR97"/>
<proteinExistence type="predicted"/>